<dbReference type="GO" id="GO:0022627">
    <property type="term" value="C:cytosolic small ribosomal subunit"/>
    <property type="evidence" value="ECO:0007669"/>
    <property type="project" value="TreeGrafter"/>
</dbReference>
<comment type="similarity">
    <text evidence="1 5 6">Belongs to the universal ribosomal protein uS9 family.</text>
</comment>
<dbReference type="Gene3D" id="3.30.230.10">
    <property type="match status" value="1"/>
</dbReference>
<dbReference type="GO" id="GO:0003735">
    <property type="term" value="F:structural constituent of ribosome"/>
    <property type="evidence" value="ECO:0007669"/>
    <property type="project" value="InterPro"/>
</dbReference>
<dbReference type="InterPro" id="IPR020574">
    <property type="entry name" value="Ribosomal_uS9_CS"/>
</dbReference>
<evidence type="ECO:0000256" key="3">
    <source>
        <dbReference type="ARBA" id="ARBA00023274"/>
    </source>
</evidence>
<evidence type="ECO:0000313" key="8">
    <source>
        <dbReference type="EMBL" id="KKS44372.1"/>
    </source>
</evidence>
<dbReference type="InterPro" id="IPR014721">
    <property type="entry name" value="Ribsml_uS5_D2-typ_fold_subgr"/>
</dbReference>
<dbReference type="InterPro" id="IPR020568">
    <property type="entry name" value="Ribosomal_Su5_D2-typ_SF"/>
</dbReference>
<dbReference type="SUPFAM" id="SSF54211">
    <property type="entry name" value="Ribosomal protein S5 domain 2-like"/>
    <property type="match status" value="1"/>
</dbReference>
<evidence type="ECO:0000256" key="1">
    <source>
        <dbReference type="ARBA" id="ARBA00005251"/>
    </source>
</evidence>
<dbReference type="NCBIfam" id="NF001099">
    <property type="entry name" value="PRK00132.1"/>
    <property type="match status" value="1"/>
</dbReference>
<comment type="caution">
    <text evidence="8">The sequence shown here is derived from an EMBL/GenBank/DDBJ whole genome shotgun (WGS) entry which is preliminary data.</text>
</comment>
<dbReference type="PANTHER" id="PTHR21569:SF1">
    <property type="entry name" value="SMALL RIBOSOMAL SUBUNIT PROTEIN US9M"/>
    <property type="match status" value="1"/>
</dbReference>
<dbReference type="PROSITE" id="PS00360">
    <property type="entry name" value="RIBOSOMAL_S9"/>
    <property type="match status" value="1"/>
</dbReference>
<dbReference type="Pfam" id="PF00380">
    <property type="entry name" value="Ribosomal_S9"/>
    <property type="match status" value="1"/>
</dbReference>
<dbReference type="FunFam" id="3.30.230.10:FF:000001">
    <property type="entry name" value="30S ribosomal protein S9"/>
    <property type="match status" value="1"/>
</dbReference>
<dbReference type="GO" id="GO:0006412">
    <property type="term" value="P:translation"/>
    <property type="evidence" value="ECO:0007669"/>
    <property type="project" value="UniProtKB-UniRule"/>
</dbReference>
<evidence type="ECO:0000313" key="9">
    <source>
        <dbReference type="Proteomes" id="UP000033986"/>
    </source>
</evidence>
<name>A0A0G0Z6N4_9BACT</name>
<dbReference type="InterPro" id="IPR000754">
    <property type="entry name" value="Ribosomal_uS9"/>
</dbReference>
<dbReference type="Proteomes" id="UP000033986">
    <property type="component" value="Unassembled WGS sequence"/>
</dbReference>
<feature type="compositionally biased region" description="Basic residues" evidence="7">
    <location>
        <begin position="121"/>
        <end position="132"/>
    </location>
</feature>
<keyword evidence="2 5" id="KW-0689">Ribosomal protein</keyword>
<evidence type="ECO:0000256" key="7">
    <source>
        <dbReference type="SAM" id="MobiDB-lite"/>
    </source>
</evidence>
<gene>
    <name evidence="5" type="primary">rpsI</name>
    <name evidence="8" type="ORF">UV07_C0009G0031</name>
</gene>
<sequence>MAAKTVKTKSDKFFEAVGRRKTAIARVRIWPGAKKQEITINGKVFSDYFRVKEQQDVLLMPFEKCGLASGWKISIKVSGGGLLAQAYAIRHGLSRALVLSNPESKTTLKTLGFLTRDPRMKERKKPGLKGARRAPQWSKRFRGR</sequence>
<organism evidence="8 9">
    <name type="scientific">Candidatus Azambacteria bacterium GW2011_GWB1_42_17</name>
    <dbReference type="NCBI Taxonomy" id="1618615"/>
    <lineage>
        <taxon>Bacteria</taxon>
        <taxon>Candidatus Azamiibacteriota</taxon>
    </lineage>
</organism>
<feature type="region of interest" description="Disordered" evidence="7">
    <location>
        <begin position="118"/>
        <end position="144"/>
    </location>
</feature>
<evidence type="ECO:0000256" key="6">
    <source>
        <dbReference type="RuleBase" id="RU003815"/>
    </source>
</evidence>
<dbReference type="EMBL" id="LCDB01000009">
    <property type="protein sequence ID" value="KKS44372.1"/>
    <property type="molecule type" value="Genomic_DNA"/>
</dbReference>
<dbReference type="PANTHER" id="PTHR21569">
    <property type="entry name" value="RIBOSOMAL PROTEIN S9"/>
    <property type="match status" value="1"/>
</dbReference>
<evidence type="ECO:0000256" key="4">
    <source>
        <dbReference type="ARBA" id="ARBA00035259"/>
    </source>
</evidence>
<evidence type="ECO:0000256" key="5">
    <source>
        <dbReference type="HAMAP-Rule" id="MF_00532"/>
    </source>
</evidence>
<dbReference type="InterPro" id="IPR023035">
    <property type="entry name" value="Ribosomal_uS9_bac/plastid"/>
</dbReference>
<dbReference type="GO" id="GO:0003723">
    <property type="term" value="F:RNA binding"/>
    <property type="evidence" value="ECO:0007669"/>
    <property type="project" value="TreeGrafter"/>
</dbReference>
<evidence type="ECO:0000256" key="2">
    <source>
        <dbReference type="ARBA" id="ARBA00022980"/>
    </source>
</evidence>
<protein>
    <recommendedName>
        <fullName evidence="4 5">Small ribosomal subunit protein uS9</fullName>
    </recommendedName>
</protein>
<dbReference type="PATRIC" id="fig|1618615.3.peg.306"/>
<dbReference type="HAMAP" id="MF_00532_B">
    <property type="entry name" value="Ribosomal_uS9_B"/>
    <property type="match status" value="1"/>
</dbReference>
<accession>A0A0G0Z6N4</accession>
<proteinExistence type="inferred from homology"/>
<reference evidence="8 9" key="1">
    <citation type="journal article" date="2015" name="Nature">
        <title>rRNA introns, odd ribosomes, and small enigmatic genomes across a large radiation of phyla.</title>
        <authorList>
            <person name="Brown C.T."/>
            <person name="Hug L.A."/>
            <person name="Thomas B.C."/>
            <person name="Sharon I."/>
            <person name="Castelle C.J."/>
            <person name="Singh A."/>
            <person name="Wilkins M.J."/>
            <person name="Williams K.H."/>
            <person name="Banfield J.F."/>
        </authorList>
    </citation>
    <scope>NUCLEOTIDE SEQUENCE [LARGE SCALE GENOMIC DNA]</scope>
</reference>
<keyword evidence="3 5" id="KW-0687">Ribonucleoprotein</keyword>
<dbReference type="AlphaFoldDB" id="A0A0G0Z6N4"/>